<dbReference type="SUPFAM" id="SSF53756">
    <property type="entry name" value="UDP-Glycosyltransferase/glycogen phosphorylase"/>
    <property type="match status" value="1"/>
</dbReference>
<evidence type="ECO:0000313" key="2">
    <source>
        <dbReference type="EMBL" id="MBB4018713.1"/>
    </source>
</evidence>
<dbReference type="EMBL" id="JACIEN010000005">
    <property type="protein sequence ID" value="MBB4018713.1"/>
    <property type="molecule type" value="Genomic_DNA"/>
</dbReference>
<dbReference type="Proteomes" id="UP000577362">
    <property type="component" value="Unassembled WGS sequence"/>
</dbReference>
<comment type="caution">
    <text evidence="2">The sequence shown here is derived from an EMBL/GenBank/DDBJ whole genome shotgun (WGS) entry which is preliminary data.</text>
</comment>
<name>A0A840C1M9_9HYPH</name>
<organism evidence="2 3">
    <name type="scientific">Chelatococcus caeni</name>
    <dbReference type="NCBI Taxonomy" id="1348468"/>
    <lineage>
        <taxon>Bacteria</taxon>
        <taxon>Pseudomonadati</taxon>
        <taxon>Pseudomonadota</taxon>
        <taxon>Alphaproteobacteria</taxon>
        <taxon>Hyphomicrobiales</taxon>
        <taxon>Chelatococcaceae</taxon>
        <taxon>Chelatococcus</taxon>
    </lineage>
</organism>
<protein>
    <submittedName>
        <fullName evidence="2">Glycosyltransferase involved in cell wall biosynthesis</fullName>
    </submittedName>
</protein>
<dbReference type="RefSeq" id="WP_183317577.1">
    <property type="nucleotide sequence ID" value="NZ_JACIEN010000005.1"/>
</dbReference>
<gene>
    <name evidence="2" type="ORF">GGR16_003760</name>
</gene>
<evidence type="ECO:0000313" key="3">
    <source>
        <dbReference type="Proteomes" id="UP000577362"/>
    </source>
</evidence>
<dbReference type="PANTHER" id="PTHR12526">
    <property type="entry name" value="GLYCOSYLTRANSFERASE"/>
    <property type="match status" value="1"/>
</dbReference>
<accession>A0A840C1M9</accession>
<dbReference type="Gene3D" id="3.40.50.2000">
    <property type="entry name" value="Glycogen Phosphorylase B"/>
    <property type="match status" value="2"/>
</dbReference>
<evidence type="ECO:0000259" key="1">
    <source>
        <dbReference type="Pfam" id="PF00534"/>
    </source>
</evidence>
<feature type="domain" description="Glycosyl transferase family 1" evidence="1">
    <location>
        <begin position="186"/>
        <end position="350"/>
    </location>
</feature>
<sequence length="375" mass="40522">MADGSLRLLFIQPQAEGAGAQELARLLGEKLAERGFEVHHCFLYRRTGFYDGLARVHYCAAGRPRDAVALFRLLLDLLRHLRRVRPHAVVAFQHWGNVIAAPIARVAGVRCVLANRTSATLAMRPALAALDTMLGMFGFYTRVIVNSGEVAREYDSYPAAYRRRVVRIDHGFQPRTGRLPPGEARRALRARLGLGAEAPVIGCVARLHALKNLPAAVRLLPCDARRHLVLVGQGPEREALVALARELGCEERLHLLGEQPAEAVGDILAGLDLFVFPSLAETFGLAVVEAAAAGVPVLAHDLPVLREVLQVDGEPCARFADARDEAAFGAAATALLCDAEALARLGEAGRGLERRYSADAMARAYERLLSDCGAG</sequence>
<keyword evidence="2" id="KW-0808">Transferase</keyword>
<dbReference type="GO" id="GO:0016757">
    <property type="term" value="F:glycosyltransferase activity"/>
    <property type="evidence" value="ECO:0007669"/>
    <property type="project" value="InterPro"/>
</dbReference>
<proteinExistence type="predicted"/>
<dbReference type="CDD" id="cd03801">
    <property type="entry name" value="GT4_PimA-like"/>
    <property type="match status" value="1"/>
</dbReference>
<keyword evidence="3" id="KW-1185">Reference proteome</keyword>
<dbReference type="Pfam" id="PF00534">
    <property type="entry name" value="Glycos_transf_1"/>
    <property type="match status" value="1"/>
</dbReference>
<dbReference type="AlphaFoldDB" id="A0A840C1M9"/>
<dbReference type="InterPro" id="IPR001296">
    <property type="entry name" value="Glyco_trans_1"/>
</dbReference>
<dbReference type="PANTHER" id="PTHR12526:SF634">
    <property type="entry name" value="BLL3361 PROTEIN"/>
    <property type="match status" value="1"/>
</dbReference>
<reference evidence="2 3" key="1">
    <citation type="submission" date="2020-08" db="EMBL/GenBank/DDBJ databases">
        <title>Genomic Encyclopedia of Type Strains, Phase IV (KMG-IV): sequencing the most valuable type-strain genomes for metagenomic binning, comparative biology and taxonomic classification.</title>
        <authorList>
            <person name="Goeker M."/>
        </authorList>
    </citation>
    <scope>NUCLEOTIDE SEQUENCE [LARGE SCALE GENOMIC DNA]</scope>
    <source>
        <strain evidence="2 3">DSM 103737</strain>
    </source>
</reference>